<feature type="transmembrane region" description="Helical" evidence="7">
    <location>
        <begin position="6"/>
        <end position="30"/>
    </location>
</feature>
<dbReference type="PANTHER" id="PTHR30269">
    <property type="entry name" value="TRANSMEMBRANE PROTEIN YFCA"/>
    <property type="match status" value="1"/>
</dbReference>
<dbReference type="Pfam" id="PF01925">
    <property type="entry name" value="TauE"/>
    <property type="match status" value="1"/>
</dbReference>
<keyword evidence="4 7" id="KW-0812">Transmembrane</keyword>
<dbReference type="EMBL" id="VSSQ01088705">
    <property type="protein sequence ID" value="MPN35249.1"/>
    <property type="molecule type" value="Genomic_DNA"/>
</dbReference>
<proteinExistence type="predicted"/>
<keyword evidence="5 7" id="KW-1133">Transmembrane helix</keyword>
<evidence type="ECO:0000256" key="1">
    <source>
        <dbReference type="ARBA" id="ARBA00004651"/>
    </source>
</evidence>
<sequence>MFLPEIVGSIVESGALNTLCILWCTISLFIKYKKYAKIKETIFPLIGYFVSMPLFSKLALGVLSAYLKFLLGITLVGLSFYFIKYNGKIKIAATKKNGLIAGVVSGAFSGLFSIGGLPIIAYFINAHDDKNEYMGTVQFYFIFTCAYSTIVRVFLGVITKNTLILAIPGLVGLMVGMSLGAKIIKKLNVGEMRKASYYVTGICGVWMIIVFMFKTL</sequence>
<evidence type="ECO:0000313" key="8">
    <source>
        <dbReference type="EMBL" id="MPN35249.1"/>
    </source>
</evidence>
<dbReference type="InterPro" id="IPR052017">
    <property type="entry name" value="TSUP"/>
</dbReference>
<gene>
    <name evidence="8" type="ORF">SDC9_182746</name>
</gene>
<evidence type="ECO:0000256" key="7">
    <source>
        <dbReference type="SAM" id="Phobius"/>
    </source>
</evidence>
<protein>
    <submittedName>
        <fullName evidence="8">Uncharacterized protein</fullName>
    </submittedName>
</protein>
<evidence type="ECO:0000256" key="5">
    <source>
        <dbReference type="ARBA" id="ARBA00022989"/>
    </source>
</evidence>
<evidence type="ECO:0000256" key="4">
    <source>
        <dbReference type="ARBA" id="ARBA00022692"/>
    </source>
</evidence>
<comment type="caution">
    <text evidence="8">The sequence shown here is derived from an EMBL/GenBank/DDBJ whole genome shotgun (WGS) entry which is preliminary data.</text>
</comment>
<name>A0A645HAU7_9ZZZZ</name>
<comment type="subcellular location">
    <subcellularLocation>
        <location evidence="1">Cell membrane</location>
        <topology evidence="1">Multi-pass membrane protein</topology>
    </subcellularLocation>
</comment>
<feature type="transmembrane region" description="Helical" evidence="7">
    <location>
        <begin position="162"/>
        <end position="183"/>
    </location>
</feature>
<evidence type="ECO:0000256" key="3">
    <source>
        <dbReference type="ARBA" id="ARBA00022475"/>
    </source>
</evidence>
<evidence type="ECO:0000256" key="2">
    <source>
        <dbReference type="ARBA" id="ARBA00022448"/>
    </source>
</evidence>
<keyword evidence="6 7" id="KW-0472">Membrane</keyword>
<keyword evidence="2" id="KW-0813">Transport</keyword>
<dbReference type="PANTHER" id="PTHR30269:SF37">
    <property type="entry name" value="MEMBRANE TRANSPORTER PROTEIN"/>
    <property type="match status" value="1"/>
</dbReference>
<organism evidence="8">
    <name type="scientific">bioreactor metagenome</name>
    <dbReference type="NCBI Taxonomy" id="1076179"/>
    <lineage>
        <taxon>unclassified sequences</taxon>
        <taxon>metagenomes</taxon>
        <taxon>ecological metagenomes</taxon>
    </lineage>
</organism>
<keyword evidence="3" id="KW-1003">Cell membrane</keyword>
<dbReference type="AlphaFoldDB" id="A0A645HAU7"/>
<feature type="transmembrane region" description="Helical" evidence="7">
    <location>
        <begin position="137"/>
        <end position="155"/>
    </location>
</feature>
<feature type="transmembrane region" description="Helical" evidence="7">
    <location>
        <begin position="99"/>
        <end position="125"/>
    </location>
</feature>
<evidence type="ECO:0000256" key="6">
    <source>
        <dbReference type="ARBA" id="ARBA00023136"/>
    </source>
</evidence>
<dbReference type="GO" id="GO:0005886">
    <property type="term" value="C:plasma membrane"/>
    <property type="evidence" value="ECO:0007669"/>
    <property type="project" value="UniProtKB-SubCell"/>
</dbReference>
<dbReference type="InterPro" id="IPR002781">
    <property type="entry name" value="TM_pro_TauE-like"/>
</dbReference>
<accession>A0A645HAU7</accession>
<feature type="transmembrane region" description="Helical" evidence="7">
    <location>
        <begin position="69"/>
        <end position="87"/>
    </location>
</feature>
<feature type="transmembrane region" description="Helical" evidence="7">
    <location>
        <begin position="195"/>
        <end position="213"/>
    </location>
</feature>
<reference evidence="8" key="1">
    <citation type="submission" date="2019-08" db="EMBL/GenBank/DDBJ databases">
        <authorList>
            <person name="Kucharzyk K."/>
            <person name="Murdoch R.W."/>
            <person name="Higgins S."/>
            <person name="Loffler F."/>
        </authorList>
    </citation>
    <scope>NUCLEOTIDE SEQUENCE</scope>
</reference>